<sequence>MRRVRAAAAAGVLALTVLLTGCSGTADSGTESDSGATITVFAAASLKSTFTELGRLFEAEHPDTRVVFDFAGSSDLFTRIDQGAPADVFASADTANMTKAVRAGLTASDPVNFATNTLTIVVPPGNPGGVTSFADLARPGLDVVVCAPQVPCGNATQRIEDLTGVRLSPVSEESSVTDVLGKVVTGQADAGLVYVTDAAGAGDKVESVPFPESARIVNTYPIAVLQKSGDPYAAGEFAAFVIGPDGRNVLSAAGFGAP</sequence>
<dbReference type="PANTHER" id="PTHR30632:SF0">
    <property type="entry name" value="SULFATE-BINDING PROTEIN"/>
    <property type="match status" value="1"/>
</dbReference>
<dbReference type="EMBL" id="WUYC01000001">
    <property type="protein sequence ID" value="MBM4714282.1"/>
    <property type="molecule type" value="Genomic_DNA"/>
</dbReference>
<accession>A0AAE3BA14</accession>
<evidence type="ECO:0000256" key="2">
    <source>
        <dbReference type="ARBA" id="ARBA00022723"/>
    </source>
</evidence>
<dbReference type="Proteomes" id="UP000706122">
    <property type="component" value="Unassembled WGS sequence"/>
</dbReference>
<evidence type="ECO:0000313" key="7">
    <source>
        <dbReference type="EMBL" id="MBM4714282.1"/>
    </source>
</evidence>
<keyword evidence="2 4" id="KW-0479">Metal-binding</keyword>
<dbReference type="Pfam" id="PF13531">
    <property type="entry name" value="SBP_bac_11"/>
    <property type="match status" value="1"/>
</dbReference>
<dbReference type="PANTHER" id="PTHR30632">
    <property type="entry name" value="MOLYBDATE-BINDING PERIPLASMIC PROTEIN"/>
    <property type="match status" value="1"/>
</dbReference>
<evidence type="ECO:0000313" key="8">
    <source>
        <dbReference type="Proteomes" id="UP000706122"/>
    </source>
</evidence>
<proteinExistence type="inferred from homology"/>
<dbReference type="GO" id="GO:0046872">
    <property type="term" value="F:metal ion binding"/>
    <property type="evidence" value="ECO:0007669"/>
    <property type="project" value="UniProtKB-KW"/>
</dbReference>
<dbReference type="NCBIfam" id="TIGR01256">
    <property type="entry name" value="modA"/>
    <property type="match status" value="1"/>
</dbReference>
<feature type="signal peptide" evidence="5">
    <location>
        <begin position="1"/>
        <end position="28"/>
    </location>
</feature>
<keyword evidence="4" id="KW-0500">Molybdenum</keyword>
<feature type="binding site" evidence="4">
    <location>
        <position position="73"/>
    </location>
    <ligand>
        <name>molybdate</name>
        <dbReference type="ChEBI" id="CHEBI:36264"/>
    </ligand>
</feature>
<dbReference type="GO" id="GO:0030973">
    <property type="term" value="F:molybdate ion binding"/>
    <property type="evidence" value="ECO:0007669"/>
    <property type="project" value="TreeGrafter"/>
</dbReference>
<dbReference type="PROSITE" id="PS51257">
    <property type="entry name" value="PROKAR_LIPOPROTEIN"/>
    <property type="match status" value="1"/>
</dbReference>
<evidence type="ECO:0000256" key="1">
    <source>
        <dbReference type="ARBA" id="ARBA00009175"/>
    </source>
</evidence>
<dbReference type="SUPFAM" id="SSF53850">
    <property type="entry name" value="Periplasmic binding protein-like II"/>
    <property type="match status" value="1"/>
</dbReference>
<dbReference type="AlphaFoldDB" id="A0AAE3BA14"/>
<evidence type="ECO:0000256" key="4">
    <source>
        <dbReference type="PIRSR" id="PIRSR004846-1"/>
    </source>
</evidence>
<dbReference type="CDD" id="cd13538">
    <property type="entry name" value="PBP2_ModA_like_1"/>
    <property type="match status" value="1"/>
</dbReference>
<feature type="binding site" evidence="4">
    <location>
        <position position="45"/>
    </location>
    <ligand>
        <name>molybdate</name>
        <dbReference type="ChEBI" id="CHEBI:36264"/>
    </ligand>
</feature>
<keyword evidence="3 5" id="KW-0732">Signal</keyword>
<comment type="similarity">
    <text evidence="1">Belongs to the bacterial solute-binding protein ModA family.</text>
</comment>
<feature type="binding site" evidence="4">
    <location>
        <position position="194"/>
    </location>
    <ligand>
        <name>molybdate</name>
        <dbReference type="ChEBI" id="CHEBI:36264"/>
    </ligand>
</feature>
<feature type="binding site" evidence="4">
    <location>
        <position position="176"/>
    </location>
    <ligand>
        <name>molybdate</name>
        <dbReference type="ChEBI" id="CHEBI:36264"/>
    </ligand>
</feature>
<dbReference type="Gene3D" id="3.40.190.10">
    <property type="entry name" value="Periplasmic binding protein-like II"/>
    <property type="match status" value="2"/>
</dbReference>
<dbReference type="PIRSF" id="PIRSF004846">
    <property type="entry name" value="ModA"/>
    <property type="match status" value="1"/>
</dbReference>
<comment type="caution">
    <text evidence="7">The sequence shown here is derived from an EMBL/GenBank/DDBJ whole genome shotgun (WGS) entry which is preliminary data.</text>
</comment>
<dbReference type="InterPro" id="IPR005950">
    <property type="entry name" value="ModA"/>
</dbReference>
<dbReference type="InterPro" id="IPR050682">
    <property type="entry name" value="ModA/WtpA"/>
</dbReference>
<feature type="chain" id="PRO_5042035816" evidence="5">
    <location>
        <begin position="29"/>
        <end position="258"/>
    </location>
</feature>
<protein>
    <submittedName>
        <fullName evidence="7">Molybdate ABC transporter substrate-binding protein</fullName>
    </submittedName>
</protein>
<organism evidence="7 8">
    <name type="scientific">Rhodococcus hoagii</name>
    <name type="common">Corynebacterium equii</name>
    <dbReference type="NCBI Taxonomy" id="43767"/>
    <lineage>
        <taxon>Bacteria</taxon>
        <taxon>Bacillati</taxon>
        <taxon>Actinomycetota</taxon>
        <taxon>Actinomycetes</taxon>
        <taxon>Mycobacteriales</taxon>
        <taxon>Nocardiaceae</taxon>
        <taxon>Prescottella</taxon>
    </lineage>
</organism>
<reference evidence="7" key="1">
    <citation type="submission" date="2019-11" db="EMBL/GenBank/DDBJ databases">
        <title>Spread of Macrolides and rifampicin resistant Rhodococcus equi in clinical isolates in the USA.</title>
        <authorList>
            <person name="Alvarez-Narvaez S."/>
            <person name="Huber L."/>
            <person name="Cohen N.D."/>
            <person name="Slovis N."/>
            <person name="Greiter M."/>
            <person name="Giguere S."/>
            <person name="Hart K."/>
        </authorList>
    </citation>
    <scope>NUCLEOTIDE SEQUENCE</scope>
    <source>
        <strain evidence="6">Lh_38</strain>
        <strain evidence="7">Lh_5</strain>
    </source>
</reference>
<evidence type="ECO:0000256" key="3">
    <source>
        <dbReference type="ARBA" id="ARBA00022729"/>
    </source>
</evidence>
<name>A0AAE3BA14_RHOHA</name>
<evidence type="ECO:0000256" key="5">
    <source>
        <dbReference type="SAM" id="SignalP"/>
    </source>
</evidence>
<evidence type="ECO:0000313" key="6">
    <source>
        <dbReference type="EMBL" id="MBM4627727.1"/>
    </source>
</evidence>
<dbReference type="EMBL" id="WUXD01000011">
    <property type="protein sequence ID" value="MBM4627727.1"/>
    <property type="molecule type" value="Genomic_DNA"/>
</dbReference>
<dbReference type="GO" id="GO:0015689">
    <property type="term" value="P:molybdate ion transport"/>
    <property type="evidence" value="ECO:0007669"/>
    <property type="project" value="InterPro"/>
</dbReference>
<gene>
    <name evidence="7" type="primary">modA</name>
    <name evidence="6" type="ORF">GS453_12855</name>
    <name evidence="7" type="ORF">GS551_08685</name>
</gene>
<dbReference type="Proteomes" id="UP000738270">
    <property type="component" value="Unassembled WGS sequence"/>
</dbReference>